<evidence type="ECO:0000313" key="3">
    <source>
        <dbReference type="EMBL" id="OUM87559.1"/>
    </source>
</evidence>
<dbReference type="AlphaFoldDB" id="A0A1Y3PTB1"/>
<dbReference type="InterPro" id="IPR015943">
    <property type="entry name" value="WD40/YVTN_repeat-like_dom_sf"/>
</dbReference>
<dbReference type="InterPro" id="IPR011635">
    <property type="entry name" value="CARDB"/>
</dbReference>
<accession>A0A1Y3PTB1</accession>
<gene>
    <name evidence="3" type="ORF">BAA01_06620</name>
</gene>
<evidence type="ECO:0000313" key="4">
    <source>
        <dbReference type="Proteomes" id="UP000196475"/>
    </source>
</evidence>
<organism evidence="3 4">
    <name type="scientific">Bacillus thermozeamaize</name>
    <dbReference type="NCBI Taxonomy" id="230954"/>
    <lineage>
        <taxon>Bacteria</taxon>
        <taxon>Bacillati</taxon>
        <taxon>Bacillota</taxon>
        <taxon>Bacilli</taxon>
        <taxon>Bacillales</taxon>
        <taxon>Bacillaceae</taxon>
        <taxon>Bacillus</taxon>
    </lineage>
</organism>
<dbReference type="InterPro" id="IPR013783">
    <property type="entry name" value="Ig-like_fold"/>
</dbReference>
<proteinExistence type="predicted"/>
<dbReference type="Proteomes" id="UP000196475">
    <property type="component" value="Unassembled WGS sequence"/>
</dbReference>
<name>A0A1Y3PTB1_9BACI</name>
<dbReference type="Gene3D" id="2.130.10.10">
    <property type="entry name" value="YVTN repeat-like/Quinoprotein amine dehydrogenase"/>
    <property type="match status" value="1"/>
</dbReference>
<dbReference type="Pfam" id="PF07705">
    <property type="entry name" value="CARDB"/>
    <property type="match status" value="1"/>
</dbReference>
<feature type="domain" description="CARDB" evidence="2">
    <location>
        <begin position="523"/>
        <end position="622"/>
    </location>
</feature>
<feature type="compositionally biased region" description="Basic and acidic residues" evidence="1">
    <location>
        <begin position="714"/>
        <end position="724"/>
    </location>
</feature>
<comment type="caution">
    <text evidence="3">The sequence shown here is derived from an EMBL/GenBank/DDBJ whole genome shotgun (WGS) entry which is preliminary data.</text>
</comment>
<evidence type="ECO:0000259" key="2">
    <source>
        <dbReference type="Pfam" id="PF07705"/>
    </source>
</evidence>
<evidence type="ECO:0000256" key="1">
    <source>
        <dbReference type="SAM" id="MobiDB-lite"/>
    </source>
</evidence>
<dbReference type="SUPFAM" id="SSF50998">
    <property type="entry name" value="Quinoprotein alcohol dehydrogenase-like"/>
    <property type="match status" value="1"/>
</dbReference>
<dbReference type="EMBL" id="LZRT01000073">
    <property type="protein sequence ID" value="OUM87559.1"/>
    <property type="molecule type" value="Genomic_DNA"/>
</dbReference>
<protein>
    <recommendedName>
        <fullName evidence="2">CARDB domain-containing protein</fullName>
    </recommendedName>
</protein>
<sequence length="888" mass="99275">MVQELDGKTLISVGTAHGDLTGLEPERQYADNGFFVIQDKGTTYTEWKSRFTGEITASPIFVEAGIKKIVGMENTLESSNKIINIEFNEDLSDATINRTVLVRYGVASSPSYRYEDGKHYVYFIDREGVLYKVDIESNERVWQKEYATGNTRALEGFTIGDKYVFAAIRHFHTRSTGGNGAVLAIDKKTGILVKTINLSDSIRNDVLYWRPDPNEPGYIIIQTADGSIQFVQEDTWERIKWFQDKKGNLLDTAKLPGTMDQHNSPELVFADNLMLTVDGDGIMHAYKSVRPNNLAVTEFKVAGSKKLEDYKVGETIPLDATFANTSEKAFKSVEITLKGPDGQVLKTITKDMDARSEFSHRFEVVNDTGLPWFEVLINEKRNNPPDEVTWDDNKKSIMLPVDIRVDDFKLNKQTVSAEENDVTATVKVFLKPLFETNQKFSLKTKVRLMIGSYPLTREITLASNEQMTLNIPFTVKEEQLKLGAIPVTAQVNGDFAIYEPTSPASIRENNFAGPLVLISQADADLIAVSINAPNSTTYGNKVTIKATVRNAYNKPQKDVLIRFYADDTKIYEVKTNFMANQTKEVGGFVWTANQVGNVNLSVHVDPLKTAMDGNRSNNVKTRMIDVNPHQSDVSSCSDTKPNGSWDVTYWIITGYETRTGTYTWTDAEGNQHTETYTYTDYSSPIWEPRTVRYNESLSATVTVNTKQGIPTDPKNPKESDRESRGSWAIIPWAAKNGLDPNEVTRAGYGFELKVVTQYTTDYETKVPKGLEGTAQPLGGSPSGPTEVVAKIYDTRGKYVAQIQLEKTGGDNRTATWELPEEIFRASTGEVFRERKFYTDVNAPDGEYIVQVFAKNAGQTGLSYCGTKKVIIYGSMYDDSQSVRDTSGQ</sequence>
<dbReference type="InterPro" id="IPR011047">
    <property type="entry name" value="Quinoprotein_ADH-like_sf"/>
</dbReference>
<reference evidence="4" key="1">
    <citation type="submission" date="2016-06" db="EMBL/GenBank/DDBJ databases">
        <authorList>
            <person name="Nascimento L."/>
            <person name="Pereira R.V."/>
            <person name="Martins L.F."/>
            <person name="Quaggio R.B."/>
            <person name="Silva A.M."/>
            <person name="Setubal J.C."/>
        </authorList>
    </citation>
    <scope>NUCLEOTIDE SEQUENCE [LARGE SCALE GENOMIC DNA]</scope>
</reference>
<dbReference type="Gene3D" id="2.60.40.10">
    <property type="entry name" value="Immunoglobulins"/>
    <property type="match status" value="1"/>
</dbReference>
<feature type="region of interest" description="Disordered" evidence="1">
    <location>
        <begin position="705"/>
        <end position="724"/>
    </location>
</feature>